<feature type="region of interest" description="Disordered" evidence="1">
    <location>
        <begin position="1"/>
        <end position="27"/>
    </location>
</feature>
<dbReference type="SUPFAM" id="SSF50998">
    <property type="entry name" value="Quinoprotein alcohol dehydrogenase-like"/>
    <property type="match status" value="1"/>
</dbReference>
<organism evidence="4 5">
    <name type="scientific">Cellulomonas cellasea DSM 20118</name>
    <dbReference type="NCBI Taxonomy" id="1408250"/>
    <lineage>
        <taxon>Bacteria</taxon>
        <taxon>Bacillati</taxon>
        <taxon>Actinomycetota</taxon>
        <taxon>Actinomycetes</taxon>
        <taxon>Micrococcales</taxon>
        <taxon>Cellulomonadaceae</taxon>
        <taxon>Cellulomonas</taxon>
    </lineage>
</organism>
<keyword evidence="5" id="KW-1185">Reference proteome</keyword>
<dbReference type="InterPro" id="IPR002372">
    <property type="entry name" value="PQQ_rpt_dom"/>
</dbReference>
<proteinExistence type="predicted"/>
<evidence type="ECO:0000313" key="4">
    <source>
        <dbReference type="EMBL" id="KGM01723.1"/>
    </source>
</evidence>
<evidence type="ECO:0000259" key="3">
    <source>
        <dbReference type="Pfam" id="PF13360"/>
    </source>
</evidence>
<dbReference type="PANTHER" id="PTHR34512:SF30">
    <property type="entry name" value="OUTER MEMBRANE PROTEIN ASSEMBLY FACTOR BAMB"/>
    <property type="match status" value="1"/>
</dbReference>
<accession>A0A0A0B6A5</accession>
<dbReference type="AlphaFoldDB" id="A0A0A0B6A5"/>
<keyword evidence="2" id="KW-1133">Transmembrane helix</keyword>
<dbReference type="InterPro" id="IPR015943">
    <property type="entry name" value="WD40/YVTN_repeat-like_dom_sf"/>
</dbReference>
<dbReference type="PANTHER" id="PTHR34512">
    <property type="entry name" value="CELL SURFACE PROTEIN"/>
    <property type="match status" value="1"/>
</dbReference>
<evidence type="ECO:0000313" key="5">
    <source>
        <dbReference type="Proteomes" id="UP000029833"/>
    </source>
</evidence>
<reference evidence="4 5" key="1">
    <citation type="submission" date="2013-10" db="EMBL/GenBank/DDBJ databases">
        <authorList>
            <person name="Wang G."/>
            <person name="Zhuang W."/>
        </authorList>
    </citation>
    <scope>NUCLEOTIDE SEQUENCE [LARGE SCALE GENOMIC DNA]</scope>
    <source>
        <strain evidence="4 5">DSM 20118</strain>
    </source>
</reference>
<dbReference type="InterPro" id="IPR011047">
    <property type="entry name" value="Quinoprotein_ADH-like_sf"/>
</dbReference>
<feature type="transmembrane region" description="Helical" evidence="2">
    <location>
        <begin position="44"/>
        <end position="65"/>
    </location>
</feature>
<dbReference type="RefSeq" id="WP_034631335.1">
    <property type="nucleotide sequence ID" value="NZ_AXNT01000087.1"/>
</dbReference>
<gene>
    <name evidence="4" type="ORF">Q760_17720</name>
</gene>
<comment type="caution">
    <text evidence="4">The sequence shown here is derived from an EMBL/GenBank/DDBJ whole genome shotgun (WGS) entry which is preliminary data.</text>
</comment>
<name>A0A0A0B6A5_9CELL</name>
<dbReference type="EMBL" id="AXNT01000087">
    <property type="protein sequence ID" value="KGM01723.1"/>
    <property type="molecule type" value="Genomic_DNA"/>
</dbReference>
<keyword evidence="2" id="KW-0812">Transmembrane</keyword>
<evidence type="ECO:0000256" key="1">
    <source>
        <dbReference type="SAM" id="MobiDB-lite"/>
    </source>
</evidence>
<sequence length="490" mass="51326">MAPHAERPSMQDVVLDEDDAGTPAPAPDLRATGAALVGWGRGHVLRALAATTVLVALVLTVLVGLPRWSLAHERRVLTAPTELPGAIRPLEGPPAVAWTTRGPWSPRAVLAGDTVVVYASDVEDGAAAGLDLVTGAVRWRATLPGGPLGTLRRCLAVDPAPAEAAAVVCLTEPDRSAVRTEPVAGPVVVLDAVDGRVLDQRDARGTVAGAVVVGRDLVLPLADESGVVVERADARTGAPVWRTQVLDPPVTVPPQRVVLREADGALLVATGGTSLVLAEATGRAVQVVDRGNRPRDHVGLLHDGSVLVGAYGTAGSALMIRTTVYEPDGRERFTTRGTLSEPRVSDRPEERLYAWSSLPGSPFGGRVRAVSRLTGEEQWQSPGPSAGVLLELDGVAVLHGAGFEVGVDVDDGEQLWRRQVTLTSSDQPFTDGSHVIVARVEPGRGTVLEALGVRDGRTAWEVLLTPGVTRVEQLGTHLVGIGPRLVVALR</sequence>
<dbReference type="Pfam" id="PF13360">
    <property type="entry name" value="PQQ_2"/>
    <property type="match status" value="1"/>
</dbReference>
<evidence type="ECO:0000256" key="2">
    <source>
        <dbReference type="SAM" id="Phobius"/>
    </source>
</evidence>
<dbReference type="Gene3D" id="2.130.10.10">
    <property type="entry name" value="YVTN repeat-like/Quinoprotein amine dehydrogenase"/>
    <property type="match status" value="2"/>
</dbReference>
<keyword evidence="2" id="KW-0472">Membrane</keyword>
<protein>
    <recommendedName>
        <fullName evidence="3">Pyrrolo-quinoline quinone repeat domain-containing protein</fullName>
    </recommendedName>
</protein>
<dbReference type="STRING" id="1408250.Q760_17720"/>
<feature type="domain" description="Pyrrolo-quinoline quinone repeat" evidence="3">
    <location>
        <begin position="365"/>
        <end position="477"/>
    </location>
</feature>
<dbReference type="Proteomes" id="UP000029833">
    <property type="component" value="Unassembled WGS sequence"/>
</dbReference>
<dbReference type="OrthoDB" id="4816500at2"/>